<dbReference type="SMART" id="SM01092">
    <property type="entry name" value="CO_deh_flav_C"/>
    <property type="match status" value="1"/>
</dbReference>
<reference evidence="3 4" key="1">
    <citation type="journal article" date="2018" name="Front. Plant Sci.">
        <title>Red Clover (Trifolium pratense) and Zigzag Clover (T. medium) - A Picture of Genomic Similarities and Differences.</title>
        <authorList>
            <person name="Dluhosova J."/>
            <person name="Istvanek J."/>
            <person name="Nedelnik J."/>
            <person name="Repkova J."/>
        </authorList>
    </citation>
    <scope>NUCLEOTIDE SEQUENCE [LARGE SCALE GENOMIC DNA]</scope>
    <source>
        <strain evidence="4">cv. 10/8</strain>
        <tissue evidence="3">Leaf</tissue>
    </source>
</reference>
<proteinExistence type="predicted"/>
<protein>
    <submittedName>
        <fullName evidence="3">Abscisic-aldehyde oxidase-like</fullName>
    </submittedName>
</protein>
<evidence type="ECO:0000313" key="4">
    <source>
        <dbReference type="Proteomes" id="UP000265520"/>
    </source>
</evidence>
<organism evidence="3 4">
    <name type="scientific">Trifolium medium</name>
    <dbReference type="NCBI Taxonomy" id="97028"/>
    <lineage>
        <taxon>Eukaryota</taxon>
        <taxon>Viridiplantae</taxon>
        <taxon>Streptophyta</taxon>
        <taxon>Embryophyta</taxon>
        <taxon>Tracheophyta</taxon>
        <taxon>Spermatophyta</taxon>
        <taxon>Magnoliopsida</taxon>
        <taxon>eudicotyledons</taxon>
        <taxon>Gunneridae</taxon>
        <taxon>Pentapetalae</taxon>
        <taxon>rosids</taxon>
        <taxon>fabids</taxon>
        <taxon>Fabales</taxon>
        <taxon>Fabaceae</taxon>
        <taxon>Papilionoideae</taxon>
        <taxon>50 kb inversion clade</taxon>
        <taxon>NPAAA clade</taxon>
        <taxon>Hologalegina</taxon>
        <taxon>IRL clade</taxon>
        <taxon>Trifolieae</taxon>
        <taxon>Trifolium</taxon>
    </lineage>
</organism>
<accession>A0A392PAX6</accession>
<evidence type="ECO:0000259" key="2">
    <source>
        <dbReference type="SMART" id="SM01092"/>
    </source>
</evidence>
<dbReference type="InterPro" id="IPR005107">
    <property type="entry name" value="CO_DH_flav_C"/>
</dbReference>
<dbReference type="InterPro" id="IPR036683">
    <property type="entry name" value="CO_DH_flav_C_dom_sf"/>
</dbReference>
<dbReference type="GO" id="GO:0005506">
    <property type="term" value="F:iron ion binding"/>
    <property type="evidence" value="ECO:0007669"/>
    <property type="project" value="InterPro"/>
</dbReference>
<dbReference type="PANTHER" id="PTHR11908:SF132">
    <property type="entry name" value="ALDEHYDE OXIDASE 1-RELATED"/>
    <property type="match status" value="1"/>
</dbReference>
<dbReference type="Gene3D" id="3.30.390.50">
    <property type="entry name" value="CO dehydrogenase flavoprotein, C-terminal domain"/>
    <property type="match status" value="1"/>
</dbReference>
<dbReference type="PANTHER" id="PTHR11908">
    <property type="entry name" value="XANTHINE DEHYDROGENASE"/>
    <property type="match status" value="1"/>
</dbReference>
<keyword evidence="4" id="KW-1185">Reference proteome</keyword>
<keyword evidence="1" id="KW-0500">Molybdenum</keyword>
<dbReference type="GO" id="GO:0016491">
    <property type="term" value="F:oxidoreductase activity"/>
    <property type="evidence" value="ECO:0007669"/>
    <property type="project" value="InterPro"/>
</dbReference>
<dbReference type="Pfam" id="PF03450">
    <property type="entry name" value="CO_deh_flav_C"/>
    <property type="match status" value="1"/>
</dbReference>
<name>A0A392PAX6_9FABA</name>
<evidence type="ECO:0000313" key="3">
    <source>
        <dbReference type="EMBL" id="MCI09253.1"/>
    </source>
</evidence>
<comment type="caution">
    <text evidence="3">The sequence shown here is derived from an EMBL/GenBank/DDBJ whole genome shotgun (WGS) entry which is preliminary data.</text>
</comment>
<dbReference type="AlphaFoldDB" id="A0A392PAX6"/>
<feature type="domain" description="CO dehydrogenase flavoprotein C-terminal" evidence="2">
    <location>
        <begin position="51"/>
        <end position="162"/>
    </location>
</feature>
<dbReference type="Proteomes" id="UP000265520">
    <property type="component" value="Unassembled WGS sequence"/>
</dbReference>
<sequence length="232" mass="25517">MTGSKFEWLSLEEFLERPPLGLESVVLSIKIPSLETIKRESSETKSRFVFETYRASPRPLGNALSHLNAAFLVQVSPCKDSEGTIIDTCRLTFGGFKNKHAIRAKNVEEFLAGKLLSVRNLYDAINLLTDTATAIIPHDDTSKNVYLSSLAVGFLFQFFNSLIDSPARINNGYSNGHTNLPLIEASQNHIQPNLLSSGKQILESGSEYRPIGEPVTKAGAAIQASGLFRLDF</sequence>
<dbReference type="EMBL" id="LXQA010071951">
    <property type="protein sequence ID" value="MCI09253.1"/>
    <property type="molecule type" value="Genomic_DNA"/>
</dbReference>
<dbReference type="SUPFAM" id="SSF55447">
    <property type="entry name" value="CO dehydrogenase flavoprotein C-terminal domain-like"/>
    <property type="match status" value="1"/>
</dbReference>
<dbReference type="InterPro" id="IPR016208">
    <property type="entry name" value="Ald_Oxase/xanthine_DH-like"/>
</dbReference>
<evidence type="ECO:0000256" key="1">
    <source>
        <dbReference type="ARBA" id="ARBA00022505"/>
    </source>
</evidence>